<dbReference type="InterPro" id="IPR002401">
    <property type="entry name" value="Cyt_P450_E_grp-I"/>
</dbReference>
<dbReference type="PANTHER" id="PTHR24291">
    <property type="entry name" value="CYTOCHROME P450 FAMILY 4"/>
    <property type="match status" value="1"/>
</dbReference>
<dbReference type="PRINTS" id="PR00385">
    <property type="entry name" value="P450"/>
</dbReference>
<keyword evidence="5 7" id="KW-0408">Iron</keyword>
<organism evidence="10 11">
    <name type="scientific">Dictyobacter aurantiacus</name>
    <dbReference type="NCBI Taxonomy" id="1936993"/>
    <lineage>
        <taxon>Bacteria</taxon>
        <taxon>Bacillati</taxon>
        <taxon>Chloroflexota</taxon>
        <taxon>Ktedonobacteria</taxon>
        <taxon>Ktedonobacterales</taxon>
        <taxon>Dictyobacteraceae</taxon>
        <taxon>Dictyobacter</taxon>
    </lineage>
</organism>
<comment type="caution">
    <text evidence="10">The sequence shown here is derived from an EMBL/GenBank/DDBJ whole genome shotgun (WGS) entry which is preliminary data.</text>
</comment>
<dbReference type="Pfam" id="PF00067">
    <property type="entry name" value="p450"/>
    <property type="match status" value="1"/>
</dbReference>
<evidence type="ECO:0000256" key="1">
    <source>
        <dbReference type="ARBA" id="ARBA00010617"/>
    </source>
</evidence>
<dbReference type="Gene3D" id="1.10.630.10">
    <property type="entry name" value="Cytochrome P450"/>
    <property type="match status" value="1"/>
</dbReference>
<sequence length="467" mass="52264">MFPSIVTPQPTTSRASQAKGIKHPPGPPWPTALWNTIKFGQDPLSFARELRERYGDVVTLQTMMGPWTLVFHPDGVRHVVQENHQNYRKGGPSDQVLRVTLGNGLLTNNGESWLTQRRLIQPAFHRSRIAGFGQLMTEGATAWLEETQLDASDPLDVFQQMSGLTLTIVCKALFGADMLPYKQRVFEALGTAIRLEAQAFYMPGLLSLPTPQRHDLYKARDALYAVVDELIAGRKARATGSENDLLTMLLEARDAETGLGMNDLQLRDEVITLMVAGHETTSGALTWTLLLLSQHPEIDARLREAYTRVLSGRAVTIEDLPQLTFGRMVLEESMRLYPPAWVFGRQALAEDEIGGYRIAKGAFVLLFPAVTHRHPDFWEQPDVFDPERFAPERATGRHRFAYIPFGGGPRGCIGNQFALTEAQLILATILPRYQFRLLPGAKVIPEPLITLRPRGGLRMTAHRQDEL</sequence>
<evidence type="ECO:0000313" key="10">
    <source>
        <dbReference type="EMBL" id="GCE09322.1"/>
    </source>
</evidence>
<dbReference type="OrthoDB" id="140159at2"/>
<keyword evidence="6 8" id="KW-0503">Monooxygenase</keyword>
<accession>A0A401ZR67</accession>
<evidence type="ECO:0000256" key="6">
    <source>
        <dbReference type="ARBA" id="ARBA00023033"/>
    </source>
</evidence>
<dbReference type="EMBL" id="BIFQ01000002">
    <property type="protein sequence ID" value="GCE09322.1"/>
    <property type="molecule type" value="Genomic_DNA"/>
</dbReference>
<dbReference type="GO" id="GO:0016705">
    <property type="term" value="F:oxidoreductase activity, acting on paired donors, with incorporation or reduction of molecular oxygen"/>
    <property type="evidence" value="ECO:0007669"/>
    <property type="project" value="InterPro"/>
</dbReference>
<feature type="binding site" description="axial binding residue" evidence="7">
    <location>
        <position position="412"/>
    </location>
    <ligand>
        <name>heme</name>
        <dbReference type="ChEBI" id="CHEBI:30413"/>
    </ligand>
    <ligandPart>
        <name>Fe</name>
        <dbReference type="ChEBI" id="CHEBI:18248"/>
    </ligandPart>
</feature>
<evidence type="ECO:0000256" key="5">
    <source>
        <dbReference type="ARBA" id="ARBA00023004"/>
    </source>
</evidence>
<dbReference type="PANTHER" id="PTHR24291:SF50">
    <property type="entry name" value="BIFUNCTIONAL ALBAFLAVENONE MONOOXYGENASE_TERPENE SYNTHASE"/>
    <property type="match status" value="1"/>
</dbReference>
<reference evidence="11" key="1">
    <citation type="submission" date="2018-12" db="EMBL/GenBank/DDBJ databases">
        <title>Tengunoibacter tsumagoiensis gen. nov., sp. nov., Dictyobacter kobayashii sp. nov., D. alpinus sp. nov., and D. joshuensis sp. nov. and description of Dictyobacteraceae fam. nov. within the order Ktedonobacterales isolated from Tengu-no-mugimeshi.</title>
        <authorList>
            <person name="Wang C.M."/>
            <person name="Zheng Y."/>
            <person name="Sakai Y."/>
            <person name="Toyoda A."/>
            <person name="Minakuchi Y."/>
            <person name="Abe K."/>
            <person name="Yokota A."/>
            <person name="Yabe S."/>
        </authorList>
    </citation>
    <scope>NUCLEOTIDE SEQUENCE [LARGE SCALE GENOMIC DNA]</scope>
    <source>
        <strain evidence="11">S-27</strain>
    </source>
</reference>
<feature type="compositionally biased region" description="Polar residues" evidence="9">
    <location>
        <begin position="1"/>
        <end position="16"/>
    </location>
</feature>
<evidence type="ECO:0000256" key="7">
    <source>
        <dbReference type="PIRSR" id="PIRSR602401-1"/>
    </source>
</evidence>
<keyword evidence="3 7" id="KW-0479">Metal-binding</keyword>
<protein>
    <submittedName>
        <fullName evidence="10">Cytochrome P450</fullName>
    </submittedName>
</protein>
<dbReference type="GO" id="GO:0005506">
    <property type="term" value="F:iron ion binding"/>
    <property type="evidence" value="ECO:0007669"/>
    <property type="project" value="InterPro"/>
</dbReference>
<keyword evidence="11" id="KW-1185">Reference proteome</keyword>
<dbReference type="InterPro" id="IPR017972">
    <property type="entry name" value="Cyt_P450_CS"/>
</dbReference>
<dbReference type="InterPro" id="IPR050196">
    <property type="entry name" value="Cytochrome_P450_Monoox"/>
</dbReference>
<dbReference type="InterPro" id="IPR001128">
    <property type="entry name" value="Cyt_P450"/>
</dbReference>
<evidence type="ECO:0000313" key="11">
    <source>
        <dbReference type="Proteomes" id="UP000287224"/>
    </source>
</evidence>
<keyword evidence="4 8" id="KW-0560">Oxidoreductase</keyword>
<keyword evidence="2 7" id="KW-0349">Heme</keyword>
<evidence type="ECO:0000256" key="8">
    <source>
        <dbReference type="RuleBase" id="RU000461"/>
    </source>
</evidence>
<evidence type="ECO:0000256" key="3">
    <source>
        <dbReference type="ARBA" id="ARBA00022723"/>
    </source>
</evidence>
<dbReference type="SUPFAM" id="SSF48264">
    <property type="entry name" value="Cytochrome P450"/>
    <property type="match status" value="1"/>
</dbReference>
<dbReference type="InterPro" id="IPR036396">
    <property type="entry name" value="Cyt_P450_sf"/>
</dbReference>
<dbReference type="GO" id="GO:0020037">
    <property type="term" value="F:heme binding"/>
    <property type="evidence" value="ECO:0007669"/>
    <property type="project" value="InterPro"/>
</dbReference>
<dbReference type="PROSITE" id="PS00086">
    <property type="entry name" value="CYTOCHROME_P450"/>
    <property type="match status" value="1"/>
</dbReference>
<name>A0A401ZR67_9CHLR</name>
<dbReference type="AlphaFoldDB" id="A0A401ZR67"/>
<comment type="similarity">
    <text evidence="1 8">Belongs to the cytochrome P450 family.</text>
</comment>
<feature type="region of interest" description="Disordered" evidence="9">
    <location>
        <begin position="1"/>
        <end position="27"/>
    </location>
</feature>
<evidence type="ECO:0000256" key="9">
    <source>
        <dbReference type="SAM" id="MobiDB-lite"/>
    </source>
</evidence>
<evidence type="ECO:0000256" key="2">
    <source>
        <dbReference type="ARBA" id="ARBA00022617"/>
    </source>
</evidence>
<proteinExistence type="inferred from homology"/>
<dbReference type="GO" id="GO:0004497">
    <property type="term" value="F:monooxygenase activity"/>
    <property type="evidence" value="ECO:0007669"/>
    <property type="project" value="UniProtKB-KW"/>
</dbReference>
<dbReference type="Proteomes" id="UP000287224">
    <property type="component" value="Unassembled WGS sequence"/>
</dbReference>
<dbReference type="PRINTS" id="PR00463">
    <property type="entry name" value="EP450I"/>
</dbReference>
<evidence type="ECO:0000256" key="4">
    <source>
        <dbReference type="ARBA" id="ARBA00023002"/>
    </source>
</evidence>
<comment type="cofactor">
    <cofactor evidence="7">
        <name>heme</name>
        <dbReference type="ChEBI" id="CHEBI:30413"/>
    </cofactor>
</comment>
<dbReference type="RefSeq" id="WP_126601723.1">
    <property type="nucleotide sequence ID" value="NZ_BIFQ01000002.1"/>
</dbReference>
<gene>
    <name evidence="10" type="ORF">KDAU_66510</name>
</gene>
<dbReference type="CDD" id="cd20620">
    <property type="entry name" value="CYP132-like"/>
    <property type="match status" value="1"/>
</dbReference>